<dbReference type="PANTHER" id="PTHR19136:SF81">
    <property type="entry name" value="MOLYBDENUM COFACTOR GUANYLYLTRANSFERASE"/>
    <property type="match status" value="1"/>
</dbReference>
<evidence type="ECO:0000256" key="4">
    <source>
        <dbReference type="ARBA" id="ARBA00022741"/>
    </source>
</evidence>
<evidence type="ECO:0000313" key="10">
    <source>
        <dbReference type="EMBL" id="RUS67960.1"/>
    </source>
</evidence>
<feature type="binding site" evidence="8">
    <location>
        <position position="75"/>
    </location>
    <ligand>
        <name>GTP</name>
        <dbReference type="ChEBI" id="CHEBI:37565"/>
    </ligand>
</feature>
<dbReference type="EMBL" id="PQSP01000001">
    <property type="protein sequence ID" value="RUS67960.1"/>
    <property type="molecule type" value="Genomic_DNA"/>
</dbReference>
<comment type="subunit">
    <text evidence="8">Monomer.</text>
</comment>
<evidence type="ECO:0000256" key="2">
    <source>
        <dbReference type="ARBA" id="ARBA00022679"/>
    </source>
</evidence>
<protein>
    <recommendedName>
        <fullName evidence="8">Molybdenum cofactor guanylyltransferase</fullName>
        <shortName evidence="8">MoCo guanylyltransferase</shortName>
        <ecNumber evidence="8">2.7.7.77</ecNumber>
    </recommendedName>
    <alternativeName>
        <fullName evidence="8">GTP:molybdopterin guanylyltransferase</fullName>
    </alternativeName>
    <alternativeName>
        <fullName evidence="8">Mo-MPT guanylyltransferase</fullName>
    </alternativeName>
    <alternativeName>
        <fullName evidence="8">Molybdopterin guanylyltransferase</fullName>
    </alternativeName>
    <alternativeName>
        <fullName evidence="8">Molybdopterin-guanine dinucleotide synthase</fullName>
        <shortName evidence="8">MGD synthase</shortName>
    </alternativeName>
</protein>
<feature type="binding site" evidence="8">
    <location>
        <position position="57"/>
    </location>
    <ligand>
        <name>GTP</name>
        <dbReference type="ChEBI" id="CHEBI:37565"/>
    </ligand>
</feature>
<keyword evidence="3 8" id="KW-0479">Metal-binding</keyword>
<evidence type="ECO:0000259" key="9">
    <source>
        <dbReference type="Pfam" id="PF12804"/>
    </source>
</evidence>
<comment type="cofactor">
    <cofactor evidence="8">
        <name>Mg(2+)</name>
        <dbReference type="ChEBI" id="CHEBI:18420"/>
    </cofactor>
</comment>
<dbReference type="RefSeq" id="WP_126977768.1">
    <property type="nucleotide sequence ID" value="NZ_PQSP01000001.1"/>
</dbReference>
<sequence>MAAGRDELITGMVLAGGASQRMQRVVSDKGLLPWQGKPMVHYVLERLRPQVDQVVINANRHIAEYQKLGVPVWTDERDADWEDFPGPLAGMLTGLRQCTTPWLVTAPCDAPLLHPQLVRRLYEGALHNNARIAFACTTSDSQPDQCKDHPVFALLHRSLESQLYHYLQAGERKVQHWMMQQAYTRVCFDDDKLAFMVNINTKAGFADFCELTHTMYPL</sequence>
<evidence type="ECO:0000256" key="8">
    <source>
        <dbReference type="HAMAP-Rule" id="MF_00316"/>
    </source>
</evidence>
<feature type="domain" description="MobA-like NTP transferase" evidence="9">
    <location>
        <begin position="11"/>
        <end position="176"/>
    </location>
</feature>
<dbReference type="EC" id="2.7.7.77" evidence="8"/>
<keyword evidence="2 8" id="KW-0808">Transferase</keyword>
<comment type="domain">
    <text evidence="8">The N-terminal domain determines nucleotide recognition and specific binding, while the C-terminal domain determines the specific binding to the target protein.</text>
</comment>
<comment type="caution">
    <text evidence="10">The sequence shown here is derived from an EMBL/GenBank/DDBJ whole genome shotgun (WGS) entry which is preliminary data.</text>
</comment>
<keyword evidence="4 8" id="KW-0547">Nucleotide-binding</keyword>
<gene>
    <name evidence="8 10" type="primary">mobA</name>
    <name evidence="10" type="ORF">CUZ56_00442</name>
</gene>
<keyword evidence="5 8" id="KW-0460">Magnesium</keyword>
<keyword evidence="10" id="KW-0548">Nucleotidyltransferase</keyword>
<evidence type="ECO:0000256" key="7">
    <source>
        <dbReference type="ARBA" id="ARBA00023150"/>
    </source>
</evidence>
<proteinExistence type="inferred from homology"/>
<evidence type="ECO:0000256" key="6">
    <source>
        <dbReference type="ARBA" id="ARBA00023134"/>
    </source>
</evidence>
<dbReference type="InterPro" id="IPR025877">
    <property type="entry name" value="MobA-like_NTP_Trfase"/>
</dbReference>
<accession>A0A433SGZ2</accession>
<evidence type="ECO:0000256" key="3">
    <source>
        <dbReference type="ARBA" id="ARBA00022723"/>
    </source>
</evidence>
<feature type="binding site" evidence="8">
    <location>
        <begin position="14"/>
        <end position="16"/>
    </location>
    <ligand>
        <name>GTP</name>
        <dbReference type="ChEBI" id="CHEBI:37565"/>
    </ligand>
</feature>
<dbReference type="Pfam" id="PF12804">
    <property type="entry name" value="NTP_transf_3"/>
    <property type="match status" value="1"/>
</dbReference>
<dbReference type="GO" id="GO:0046872">
    <property type="term" value="F:metal ion binding"/>
    <property type="evidence" value="ECO:0007669"/>
    <property type="project" value="UniProtKB-KW"/>
</dbReference>
<evidence type="ECO:0000256" key="1">
    <source>
        <dbReference type="ARBA" id="ARBA00022490"/>
    </source>
</evidence>
<keyword evidence="1 8" id="KW-0963">Cytoplasm</keyword>
<name>A0A433SGZ2_9BURK</name>
<dbReference type="HAMAP" id="MF_00316">
    <property type="entry name" value="MobA"/>
    <property type="match status" value="1"/>
</dbReference>
<feature type="binding site" evidence="8">
    <location>
        <position position="109"/>
    </location>
    <ligand>
        <name>Mg(2+)</name>
        <dbReference type="ChEBI" id="CHEBI:18420"/>
    </ligand>
</feature>
<dbReference type="AlphaFoldDB" id="A0A433SGZ2"/>
<dbReference type="Proteomes" id="UP000286947">
    <property type="component" value="Unassembled WGS sequence"/>
</dbReference>
<dbReference type="Gene3D" id="3.90.550.10">
    <property type="entry name" value="Spore Coat Polysaccharide Biosynthesis Protein SpsA, Chain A"/>
    <property type="match status" value="1"/>
</dbReference>
<keyword evidence="7 8" id="KW-0501">Molybdenum cofactor biosynthesis</keyword>
<dbReference type="GO" id="GO:1902758">
    <property type="term" value="P:bis(molybdopterin guanine dinucleotide)molybdenum biosynthetic process"/>
    <property type="evidence" value="ECO:0007669"/>
    <property type="project" value="TreeGrafter"/>
</dbReference>
<organism evidence="10 11">
    <name type="scientific">Saezia sanguinis</name>
    <dbReference type="NCBI Taxonomy" id="1965230"/>
    <lineage>
        <taxon>Bacteria</taxon>
        <taxon>Pseudomonadati</taxon>
        <taxon>Pseudomonadota</taxon>
        <taxon>Betaproteobacteria</taxon>
        <taxon>Burkholderiales</taxon>
        <taxon>Saeziaceae</taxon>
        <taxon>Saezia</taxon>
    </lineage>
</organism>
<feature type="binding site" evidence="8">
    <location>
        <position position="29"/>
    </location>
    <ligand>
        <name>GTP</name>
        <dbReference type="ChEBI" id="CHEBI:37565"/>
    </ligand>
</feature>
<dbReference type="InterPro" id="IPR013482">
    <property type="entry name" value="Molybde_CF_guanTrfase"/>
</dbReference>
<dbReference type="OrthoDB" id="9788394at2"/>
<dbReference type="GO" id="GO:0061603">
    <property type="term" value="F:molybdenum cofactor guanylyltransferase activity"/>
    <property type="evidence" value="ECO:0007669"/>
    <property type="project" value="UniProtKB-EC"/>
</dbReference>
<dbReference type="CDD" id="cd02503">
    <property type="entry name" value="MobA"/>
    <property type="match status" value="1"/>
</dbReference>
<reference evidence="10 11" key="1">
    <citation type="submission" date="2018-01" db="EMBL/GenBank/DDBJ databases">
        <title>Saezia sanguinis gen. nov., sp. nov., in the order Burkholderiales isolated from human blood.</title>
        <authorList>
            <person name="Medina-Pascual M.J."/>
            <person name="Valdezate S."/>
            <person name="Monzon S."/>
            <person name="Cuesta I."/>
            <person name="Carrasco G."/>
            <person name="Villalon P."/>
            <person name="Saez-Nieto J.A."/>
        </authorList>
    </citation>
    <scope>NUCLEOTIDE SEQUENCE [LARGE SCALE GENOMIC DNA]</scope>
    <source>
        <strain evidence="10 11">CNM695-12</strain>
    </source>
</reference>
<comment type="similarity">
    <text evidence="8">Belongs to the MobA family.</text>
</comment>
<dbReference type="GO" id="GO:0005737">
    <property type="term" value="C:cytoplasm"/>
    <property type="evidence" value="ECO:0007669"/>
    <property type="project" value="UniProtKB-SubCell"/>
</dbReference>
<keyword evidence="11" id="KW-1185">Reference proteome</keyword>
<dbReference type="InterPro" id="IPR029044">
    <property type="entry name" value="Nucleotide-diphossugar_trans"/>
</dbReference>
<dbReference type="GO" id="GO:0005525">
    <property type="term" value="F:GTP binding"/>
    <property type="evidence" value="ECO:0007669"/>
    <property type="project" value="UniProtKB-UniRule"/>
</dbReference>
<evidence type="ECO:0000313" key="11">
    <source>
        <dbReference type="Proteomes" id="UP000286947"/>
    </source>
</evidence>
<dbReference type="PANTHER" id="PTHR19136">
    <property type="entry name" value="MOLYBDENUM COFACTOR GUANYLYLTRANSFERASE"/>
    <property type="match status" value="1"/>
</dbReference>
<comment type="function">
    <text evidence="8">Transfers a GMP moiety from GTP to Mo-molybdopterin (Mo-MPT) cofactor (Moco or molybdenum cofactor) to form Mo-molybdopterin guanine dinucleotide (Mo-MGD) cofactor.</text>
</comment>
<dbReference type="SUPFAM" id="SSF53448">
    <property type="entry name" value="Nucleotide-diphospho-sugar transferases"/>
    <property type="match status" value="1"/>
</dbReference>
<evidence type="ECO:0000256" key="5">
    <source>
        <dbReference type="ARBA" id="ARBA00022842"/>
    </source>
</evidence>
<comment type="catalytic activity">
    <reaction evidence="8">
        <text>Mo-molybdopterin + GTP + H(+) = Mo-molybdopterin guanine dinucleotide + diphosphate</text>
        <dbReference type="Rhea" id="RHEA:34243"/>
        <dbReference type="ChEBI" id="CHEBI:15378"/>
        <dbReference type="ChEBI" id="CHEBI:33019"/>
        <dbReference type="ChEBI" id="CHEBI:37565"/>
        <dbReference type="ChEBI" id="CHEBI:71302"/>
        <dbReference type="ChEBI" id="CHEBI:71310"/>
        <dbReference type="EC" id="2.7.7.77"/>
    </reaction>
</comment>
<comment type="subcellular location">
    <subcellularLocation>
        <location evidence="8">Cytoplasm</location>
    </subcellularLocation>
</comment>
<feature type="binding site" evidence="8">
    <location>
        <position position="109"/>
    </location>
    <ligand>
        <name>GTP</name>
        <dbReference type="ChEBI" id="CHEBI:37565"/>
    </ligand>
</feature>
<dbReference type="NCBIfam" id="TIGR02665">
    <property type="entry name" value="molyb_mobA"/>
    <property type="match status" value="1"/>
</dbReference>
<keyword evidence="6 8" id="KW-0342">GTP-binding</keyword>